<gene>
    <name evidence="4" type="ORF">MNODULE_04145</name>
</gene>
<organism evidence="4 5">
    <name type="scientific">Candidatus Manganitrophus noduliformans</name>
    <dbReference type="NCBI Taxonomy" id="2606439"/>
    <lineage>
        <taxon>Bacteria</taxon>
        <taxon>Pseudomonadati</taxon>
        <taxon>Nitrospirota</taxon>
        <taxon>Nitrospiria</taxon>
        <taxon>Candidatus Troglogloeales</taxon>
        <taxon>Candidatus Manganitrophaceae</taxon>
        <taxon>Candidatus Manganitrophus</taxon>
    </lineage>
</organism>
<feature type="domain" description="Double zinc ribbon" evidence="3">
    <location>
        <begin position="15"/>
        <end position="81"/>
    </location>
</feature>
<dbReference type="Pfam" id="PF00156">
    <property type="entry name" value="Pribosyltran"/>
    <property type="match status" value="1"/>
</dbReference>
<dbReference type="InterPro" id="IPR029057">
    <property type="entry name" value="PRTase-like"/>
</dbReference>
<dbReference type="PANTHER" id="PTHR47505:SF1">
    <property type="entry name" value="DNA UTILIZATION PROTEIN YHGH"/>
    <property type="match status" value="1"/>
</dbReference>
<protein>
    <submittedName>
        <fullName evidence="4">ComF family protein</fullName>
    </submittedName>
</protein>
<comment type="caution">
    <text evidence="4">The sequence shown here is derived from an EMBL/GenBank/DDBJ whole genome shotgun (WGS) entry which is preliminary data.</text>
</comment>
<dbReference type="Gene3D" id="3.40.50.2020">
    <property type="match status" value="1"/>
</dbReference>
<evidence type="ECO:0000259" key="3">
    <source>
        <dbReference type="Pfam" id="PF18912"/>
    </source>
</evidence>
<dbReference type="AlphaFoldDB" id="A0A7X6DMI8"/>
<dbReference type="SUPFAM" id="SSF53271">
    <property type="entry name" value="PRTase-like"/>
    <property type="match status" value="1"/>
</dbReference>
<dbReference type="CDD" id="cd06223">
    <property type="entry name" value="PRTases_typeI"/>
    <property type="match status" value="1"/>
</dbReference>
<dbReference type="Pfam" id="PF18912">
    <property type="entry name" value="DZR_2"/>
    <property type="match status" value="1"/>
</dbReference>
<dbReference type="InterPro" id="IPR051910">
    <property type="entry name" value="ComF/GntX_DNA_util-trans"/>
</dbReference>
<dbReference type="InterPro" id="IPR000836">
    <property type="entry name" value="PRTase_dom"/>
</dbReference>
<evidence type="ECO:0000256" key="1">
    <source>
        <dbReference type="ARBA" id="ARBA00008007"/>
    </source>
</evidence>
<dbReference type="RefSeq" id="WP_168058213.1">
    <property type="nucleotide sequence ID" value="NZ_VTOW01000001.1"/>
</dbReference>
<keyword evidence="5" id="KW-1185">Reference proteome</keyword>
<dbReference type="Proteomes" id="UP000534783">
    <property type="component" value="Unassembled WGS sequence"/>
</dbReference>
<dbReference type="InterPro" id="IPR044005">
    <property type="entry name" value="DZR_2"/>
</dbReference>
<accession>A0A7X6DMI8</accession>
<sequence>MPGIADRRSRFLRKLLDLIYPRACSHCDLPISDERSDLPYCPGCWETIRPLTGPQCPVCATPFPSSSALSHSPDHYCAECREDLPAFSRAFTPYPYEGILADAIQRFKYQKQTSLAAPLADLIMERLTPVQFDLVAAVPLHPARLRTREFNQSLLLAQRIACLTRVPLLIDALNRSRDTLPQVGLSRRERAQNVRRAFHLSDPAPIEGKRILLVDDVYTTGATLREGSKILLKGGAREVIVATVARMV</sequence>
<evidence type="ECO:0000313" key="5">
    <source>
        <dbReference type="Proteomes" id="UP000534783"/>
    </source>
</evidence>
<comment type="similarity">
    <text evidence="1">Belongs to the ComF/GntX family.</text>
</comment>
<proteinExistence type="inferred from homology"/>
<evidence type="ECO:0000313" key="4">
    <source>
        <dbReference type="EMBL" id="NKE69935.1"/>
    </source>
</evidence>
<reference evidence="4 5" key="1">
    <citation type="journal article" date="2020" name="Nature">
        <title>Bacterial chemolithoautotrophy via manganese oxidation.</title>
        <authorList>
            <person name="Yu H."/>
            <person name="Leadbetter J.R."/>
        </authorList>
    </citation>
    <scope>NUCLEOTIDE SEQUENCE [LARGE SCALE GENOMIC DNA]</scope>
    <source>
        <strain evidence="4 5">Mn-1</strain>
    </source>
</reference>
<dbReference type="PANTHER" id="PTHR47505">
    <property type="entry name" value="DNA UTILIZATION PROTEIN YHGH"/>
    <property type="match status" value="1"/>
</dbReference>
<dbReference type="EMBL" id="VTOW01000001">
    <property type="protein sequence ID" value="NKE69935.1"/>
    <property type="molecule type" value="Genomic_DNA"/>
</dbReference>
<evidence type="ECO:0000259" key="2">
    <source>
        <dbReference type="Pfam" id="PF00156"/>
    </source>
</evidence>
<feature type="domain" description="Phosphoribosyltransferase" evidence="2">
    <location>
        <begin position="165"/>
        <end position="245"/>
    </location>
</feature>
<name>A0A7X6DMI8_9BACT</name>